<sequence length="145" mass="15126">MHTLAEPPASSACGALAGETPKEVDLNWVATRSSLSAGAAYSRTRVTVIAATGYRPNLHAPVGSLGVLDEAGQPLAVGARTLPPPAARLYFAGYTNPLTGVLRQAGIEAHAIAYAFRREKERAPFPPPALATARPTHSTEGTLRT</sequence>
<feature type="region of interest" description="Disordered" evidence="1">
    <location>
        <begin position="124"/>
        <end position="145"/>
    </location>
</feature>
<dbReference type="AlphaFoldDB" id="A0A7W9H9A2"/>
<proteinExistence type="predicted"/>
<evidence type="ECO:0000256" key="1">
    <source>
        <dbReference type="SAM" id="MobiDB-lite"/>
    </source>
</evidence>
<accession>A0A7W9H9A2</accession>
<dbReference type="Proteomes" id="UP000590647">
    <property type="component" value="Unassembled WGS sequence"/>
</dbReference>
<feature type="compositionally biased region" description="Polar residues" evidence="1">
    <location>
        <begin position="135"/>
        <end position="145"/>
    </location>
</feature>
<comment type="caution">
    <text evidence="2">The sequence shown here is derived from an EMBL/GenBank/DDBJ whole genome shotgun (WGS) entry which is preliminary data.</text>
</comment>
<evidence type="ECO:0000313" key="2">
    <source>
        <dbReference type="EMBL" id="MBB5798062.1"/>
    </source>
</evidence>
<reference evidence="2 3" key="1">
    <citation type="submission" date="2020-08" db="EMBL/GenBank/DDBJ databases">
        <title>Sequencing the genomes of 1000 actinobacteria strains.</title>
        <authorList>
            <person name="Klenk H.-P."/>
        </authorList>
    </citation>
    <scope>NUCLEOTIDE SEQUENCE [LARGE SCALE GENOMIC DNA]</scope>
    <source>
        <strain evidence="2 3">DSM 40084</strain>
    </source>
</reference>
<dbReference type="EMBL" id="JACHNE010000001">
    <property type="protein sequence ID" value="MBB5798062.1"/>
    <property type="molecule type" value="Genomic_DNA"/>
</dbReference>
<organism evidence="2 3">
    <name type="scientific">Streptomyces caelestis</name>
    <dbReference type="NCBI Taxonomy" id="36816"/>
    <lineage>
        <taxon>Bacteria</taxon>
        <taxon>Bacillati</taxon>
        <taxon>Actinomycetota</taxon>
        <taxon>Actinomycetes</taxon>
        <taxon>Kitasatosporales</taxon>
        <taxon>Streptomycetaceae</taxon>
        <taxon>Streptomyces</taxon>
    </lineage>
</organism>
<name>A0A7W9H9A2_9ACTN</name>
<dbReference type="RefSeq" id="WP_184989416.1">
    <property type="nucleotide sequence ID" value="NZ_JACHNE010000001.1"/>
</dbReference>
<keyword evidence="3" id="KW-1185">Reference proteome</keyword>
<evidence type="ECO:0000313" key="3">
    <source>
        <dbReference type="Proteomes" id="UP000590647"/>
    </source>
</evidence>
<gene>
    <name evidence="2" type="ORF">HDA41_006026</name>
</gene>
<protein>
    <submittedName>
        <fullName evidence="2">Uncharacterized protein</fullName>
    </submittedName>
</protein>